<comment type="function">
    <text evidence="2">Hydrolyzes RNA 2',3'-cyclic phosphodiester to an RNA 2'-phosphomonoester.</text>
</comment>
<dbReference type="HAMAP" id="MF_01940">
    <property type="entry name" value="RNA_CPDase"/>
    <property type="match status" value="1"/>
</dbReference>
<dbReference type="RefSeq" id="WP_145367226.1">
    <property type="nucleotide sequence ID" value="NZ_CP036275.1"/>
</dbReference>
<accession>A0A517Z279</accession>
<dbReference type="OrthoDB" id="9789350at2"/>
<keyword evidence="4" id="KW-1185">Reference proteome</keyword>
<name>A0A517Z279_9PLAN</name>
<reference evidence="3 4" key="1">
    <citation type="submission" date="2019-02" db="EMBL/GenBank/DDBJ databases">
        <title>Deep-cultivation of Planctomycetes and their phenomic and genomic characterization uncovers novel biology.</title>
        <authorList>
            <person name="Wiegand S."/>
            <person name="Jogler M."/>
            <person name="Boedeker C."/>
            <person name="Pinto D."/>
            <person name="Vollmers J."/>
            <person name="Rivas-Marin E."/>
            <person name="Kohn T."/>
            <person name="Peeters S.H."/>
            <person name="Heuer A."/>
            <person name="Rast P."/>
            <person name="Oberbeckmann S."/>
            <person name="Bunk B."/>
            <person name="Jeske O."/>
            <person name="Meyerdierks A."/>
            <person name="Storesund J.E."/>
            <person name="Kallscheuer N."/>
            <person name="Luecker S."/>
            <person name="Lage O.M."/>
            <person name="Pohl T."/>
            <person name="Merkel B.J."/>
            <person name="Hornburger P."/>
            <person name="Mueller R.-W."/>
            <person name="Bruemmer F."/>
            <person name="Labrenz M."/>
            <person name="Spormann A.M."/>
            <person name="Op den Camp H."/>
            <person name="Overmann J."/>
            <person name="Amann R."/>
            <person name="Jetten M.S.M."/>
            <person name="Mascher T."/>
            <person name="Medema M.H."/>
            <person name="Devos D.P."/>
            <person name="Kaster A.-K."/>
            <person name="Ovreas L."/>
            <person name="Rohde M."/>
            <person name="Galperin M.Y."/>
            <person name="Jogler C."/>
        </authorList>
    </citation>
    <scope>NUCLEOTIDE SEQUENCE [LARGE SCALE GENOMIC DNA]</scope>
    <source>
        <strain evidence="3 4">Mal4</strain>
    </source>
</reference>
<dbReference type="KEGG" id="mri:Mal4_08680"/>
<dbReference type="GO" id="GO:0004113">
    <property type="term" value="F:2',3'-cyclic-nucleotide 3'-phosphodiesterase activity"/>
    <property type="evidence" value="ECO:0007669"/>
    <property type="project" value="InterPro"/>
</dbReference>
<gene>
    <name evidence="3" type="primary">ligT</name>
    <name evidence="3" type="ORF">Mal4_08680</name>
</gene>
<feature type="short sequence motif" description="HXTX 2" evidence="2">
    <location>
        <begin position="128"/>
        <end position="131"/>
    </location>
</feature>
<evidence type="ECO:0000256" key="2">
    <source>
        <dbReference type="HAMAP-Rule" id="MF_01940"/>
    </source>
</evidence>
<dbReference type="NCBIfam" id="TIGR02258">
    <property type="entry name" value="2_5_ligase"/>
    <property type="match status" value="1"/>
</dbReference>
<feature type="active site" description="Proton acceptor" evidence="2">
    <location>
        <position position="128"/>
    </location>
</feature>
<dbReference type="InterPro" id="IPR004175">
    <property type="entry name" value="RNA_CPDase"/>
</dbReference>
<dbReference type="Pfam" id="PF13563">
    <property type="entry name" value="2_5_RNA_ligase2"/>
    <property type="match status" value="1"/>
</dbReference>
<dbReference type="EC" id="3.1.4.58" evidence="2"/>
<evidence type="ECO:0000313" key="4">
    <source>
        <dbReference type="Proteomes" id="UP000320496"/>
    </source>
</evidence>
<dbReference type="GO" id="GO:0016874">
    <property type="term" value="F:ligase activity"/>
    <property type="evidence" value="ECO:0007669"/>
    <property type="project" value="UniProtKB-KW"/>
</dbReference>
<feature type="short sequence motif" description="HXTX 1" evidence="2">
    <location>
        <begin position="42"/>
        <end position="45"/>
    </location>
</feature>
<dbReference type="SUPFAM" id="SSF55144">
    <property type="entry name" value="LigT-like"/>
    <property type="match status" value="1"/>
</dbReference>
<dbReference type="PANTHER" id="PTHR35561:SF1">
    <property type="entry name" value="RNA 2',3'-CYCLIC PHOSPHODIESTERASE"/>
    <property type="match status" value="1"/>
</dbReference>
<dbReference type="InterPro" id="IPR009097">
    <property type="entry name" value="Cyclic_Pdiesterase"/>
</dbReference>
<protein>
    <recommendedName>
        <fullName evidence="2">RNA 2',3'-cyclic phosphodiesterase</fullName>
        <shortName evidence="2">RNA 2',3'-CPDase</shortName>
        <ecNumber evidence="2">3.1.4.58</ecNumber>
    </recommendedName>
</protein>
<comment type="catalytic activity">
    <reaction evidence="2">
        <text>a 3'-end 2',3'-cyclophospho-ribonucleotide-RNA + H2O = a 3'-end 2'-phospho-ribonucleotide-RNA + H(+)</text>
        <dbReference type="Rhea" id="RHEA:11828"/>
        <dbReference type="Rhea" id="RHEA-COMP:10464"/>
        <dbReference type="Rhea" id="RHEA-COMP:17353"/>
        <dbReference type="ChEBI" id="CHEBI:15377"/>
        <dbReference type="ChEBI" id="CHEBI:15378"/>
        <dbReference type="ChEBI" id="CHEBI:83064"/>
        <dbReference type="ChEBI" id="CHEBI:173113"/>
        <dbReference type="EC" id="3.1.4.58"/>
    </reaction>
</comment>
<comment type="similarity">
    <text evidence="2">Belongs to the 2H phosphoesterase superfamily. ThpR family.</text>
</comment>
<dbReference type="AlphaFoldDB" id="A0A517Z279"/>
<feature type="active site" description="Proton donor" evidence="2">
    <location>
        <position position="42"/>
    </location>
</feature>
<evidence type="ECO:0000256" key="1">
    <source>
        <dbReference type="ARBA" id="ARBA00022801"/>
    </source>
</evidence>
<keyword evidence="1 2" id="KW-0378">Hydrolase</keyword>
<evidence type="ECO:0000313" key="3">
    <source>
        <dbReference type="EMBL" id="QDU36581.1"/>
    </source>
</evidence>
<dbReference type="Proteomes" id="UP000320496">
    <property type="component" value="Chromosome"/>
</dbReference>
<dbReference type="GO" id="GO:0008664">
    <property type="term" value="F:RNA 2',3'-cyclic 3'-phosphodiesterase activity"/>
    <property type="evidence" value="ECO:0007669"/>
    <property type="project" value="UniProtKB-EC"/>
</dbReference>
<proteinExistence type="inferred from homology"/>
<dbReference type="Gene3D" id="3.90.1140.10">
    <property type="entry name" value="Cyclic phosphodiesterase"/>
    <property type="match status" value="1"/>
</dbReference>
<organism evidence="3 4">
    <name type="scientific">Maioricimonas rarisocia</name>
    <dbReference type="NCBI Taxonomy" id="2528026"/>
    <lineage>
        <taxon>Bacteria</taxon>
        <taxon>Pseudomonadati</taxon>
        <taxon>Planctomycetota</taxon>
        <taxon>Planctomycetia</taxon>
        <taxon>Planctomycetales</taxon>
        <taxon>Planctomycetaceae</taxon>
        <taxon>Maioricimonas</taxon>
    </lineage>
</organism>
<keyword evidence="3" id="KW-0436">Ligase</keyword>
<dbReference type="EMBL" id="CP036275">
    <property type="protein sequence ID" value="QDU36581.1"/>
    <property type="molecule type" value="Genomic_DNA"/>
</dbReference>
<sequence length="186" mass="20428">MAENVRCFIAAKIPATPPLREVLEALGEMGRAVKPVSADNLHVTLKFFGDVPREQTAAIGRTLQEVTASVEAFEVTLKGLGAFPHPGRPSVIWAGMDEAEPLIQLAAELEDQLESQGFVRESRPFHPHLTLARIKARPPESLRGLLQQCESSEFGAAHIDHVDLYESELRREGPVYTVLARGELEA</sequence>
<dbReference type="PANTHER" id="PTHR35561">
    <property type="entry name" value="RNA 2',3'-CYCLIC PHOSPHODIESTERASE"/>
    <property type="match status" value="1"/>
</dbReference>